<feature type="non-terminal residue" evidence="1">
    <location>
        <position position="50"/>
    </location>
</feature>
<name>A0A9P5P904_9AGAR</name>
<evidence type="ECO:0000313" key="1">
    <source>
        <dbReference type="EMBL" id="KAF9053991.1"/>
    </source>
</evidence>
<evidence type="ECO:0000313" key="2">
    <source>
        <dbReference type="Proteomes" id="UP000772434"/>
    </source>
</evidence>
<organism evidence="1 2">
    <name type="scientific">Rhodocollybia butyracea</name>
    <dbReference type="NCBI Taxonomy" id="206335"/>
    <lineage>
        <taxon>Eukaryota</taxon>
        <taxon>Fungi</taxon>
        <taxon>Dikarya</taxon>
        <taxon>Basidiomycota</taxon>
        <taxon>Agaricomycotina</taxon>
        <taxon>Agaricomycetes</taxon>
        <taxon>Agaricomycetidae</taxon>
        <taxon>Agaricales</taxon>
        <taxon>Marasmiineae</taxon>
        <taxon>Omphalotaceae</taxon>
        <taxon>Rhodocollybia</taxon>
    </lineage>
</organism>
<dbReference type="Proteomes" id="UP000772434">
    <property type="component" value="Unassembled WGS sequence"/>
</dbReference>
<keyword evidence="2" id="KW-1185">Reference proteome</keyword>
<dbReference type="AlphaFoldDB" id="A0A9P5P904"/>
<accession>A0A9P5P904</accession>
<dbReference type="EMBL" id="JADNRY010000441">
    <property type="protein sequence ID" value="KAF9053991.1"/>
    <property type="molecule type" value="Genomic_DNA"/>
</dbReference>
<reference evidence="1" key="1">
    <citation type="submission" date="2020-11" db="EMBL/GenBank/DDBJ databases">
        <authorList>
            <consortium name="DOE Joint Genome Institute"/>
            <person name="Ahrendt S."/>
            <person name="Riley R."/>
            <person name="Andreopoulos W."/>
            <person name="Labutti K."/>
            <person name="Pangilinan J."/>
            <person name="Ruiz-Duenas F.J."/>
            <person name="Barrasa J.M."/>
            <person name="Sanchez-Garcia M."/>
            <person name="Camarero S."/>
            <person name="Miyauchi S."/>
            <person name="Serrano A."/>
            <person name="Linde D."/>
            <person name="Babiker R."/>
            <person name="Drula E."/>
            <person name="Ayuso-Fernandez I."/>
            <person name="Pacheco R."/>
            <person name="Padilla G."/>
            <person name="Ferreira P."/>
            <person name="Barriuso J."/>
            <person name="Kellner H."/>
            <person name="Castanera R."/>
            <person name="Alfaro M."/>
            <person name="Ramirez L."/>
            <person name="Pisabarro A.G."/>
            <person name="Kuo A."/>
            <person name="Tritt A."/>
            <person name="Lipzen A."/>
            <person name="He G."/>
            <person name="Yan M."/>
            <person name="Ng V."/>
            <person name="Cullen D."/>
            <person name="Martin F."/>
            <person name="Rosso M.-N."/>
            <person name="Henrissat B."/>
            <person name="Hibbett D."/>
            <person name="Martinez A.T."/>
            <person name="Grigoriev I.V."/>
        </authorList>
    </citation>
    <scope>NUCLEOTIDE SEQUENCE</scope>
    <source>
        <strain evidence="1">AH 40177</strain>
    </source>
</reference>
<dbReference type="OrthoDB" id="3259198at2759"/>
<sequence>SSNGYAFMAIVLHWVDNKECLIDFCEIIGDHSGFNMANTVWGTLAKFGLK</sequence>
<comment type="caution">
    <text evidence="1">The sequence shown here is derived from an EMBL/GenBank/DDBJ whole genome shotgun (WGS) entry which is preliminary data.</text>
</comment>
<gene>
    <name evidence="1" type="ORF">BDP27DRAFT_1145441</name>
</gene>
<protein>
    <submittedName>
        <fullName evidence="1">Uncharacterized protein</fullName>
    </submittedName>
</protein>
<proteinExistence type="predicted"/>
<feature type="non-terminal residue" evidence="1">
    <location>
        <position position="1"/>
    </location>
</feature>